<protein>
    <submittedName>
        <fullName evidence="8">Response regulator transcription factor</fullName>
    </submittedName>
</protein>
<gene>
    <name evidence="8" type="ORF">FDP16_04780</name>
    <name evidence="9" type="ORF">FFV08_04900</name>
</gene>
<keyword evidence="1" id="KW-0963">Cytoplasm</keyword>
<keyword evidence="2" id="KW-0902">Two-component regulatory system</keyword>
<keyword evidence="5" id="KW-0597">Phosphoprotein</keyword>
<evidence type="ECO:0000313" key="8">
    <source>
        <dbReference type="EMBL" id="QLB49903.1"/>
    </source>
</evidence>
<dbReference type="PROSITE" id="PS50930">
    <property type="entry name" value="HTH_LYTTR"/>
    <property type="match status" value="1"/>
</dbReference>
<comment type="function">
    <text evidence="4">Required for high-level post-exponential phase expression of a series of secreted proteins.</text>
</comment>
<dbReference type="AlphaFoldDB" id="A0A7H8V093"/>
<dbReference type="PANTHER" id="PTHR37299">
    <property type="entry name" value="TRANSCRIPTIONAL REGULATOR-RELATED"/>
    <property type="match status" value="1"/>
</dbReference>
<dbReference type="InterPro" id="IPR001789">
    <property type="entry name" value="Sig_transdc_resp-reg_receiver"/>
</dbReference>
<evidence type="ECO:0000256" key="2">
    <source>
        <dbReference type="ARBA" id="ARBA00023012"/>
    </source>
</evidence>
<feature type="domain" description="Response regulatory" evidence="6">
    <location>
        <begin position="2"/>
        <end position="126"/>
    </location>
</feature>
<name>A0A7H8V093_STRSA</name>
<dbReference type="InterPro" id="IPR007492">
    <property type="entry name" value="LytTR_DNA-bd_dom"/>
</dbReference>
<reference evidence="8 11" key="2">
    <citation type="submission" date="2019-06" db="EMBL/GenBank/DDBJ databases">
        <title>The organization of the Streptococcus sanguinis genomes.</title>
        <authorList>
            <person name="Wang H.Y."/>
            <person name="Chen Y.Y.M."/>
            <person name="Wu C.H."/>
        </authorList>
    </citation>
    <scope>NUCLEOTIDE SEQUENCE [LARGE SCALE GENOMIC DNA]</scope>
    <source>
        <strain evidence="8 11">CGMH058</strain>
    </source>
</reference>
<evidence type="ECO:0000259" key="6">
    <source>
        <dbReference type="PROSITE" id="PS50110"/>
    </source>
</evidence>
<dbReference type="PANTHER" id="PTHR37299:SF3">
    <property type="entry name" value="STAGE 0 SPORULATION PROTEIN A HOMOLOG"/>
    <property type="match status" value="1"/>
</dbReference>
<evidence type="ECO:0000313" key="9">
    <source>
        <dbReference type="EMBL" id="QLB52038.1"/>
    </source>
</evidence>
<accession>A0A7H8V093</accession>
<keyword evidence="3" id="KW-0010">Activator</keyword>
<dbReference type="SMART" id="SM00850">
    <property type="entry name" value="LytTR"/>
    <property type="match status" value="1"/>
</dbReference>
<dbReference type="Gene3D" id="2.40.50.1020">
    <property type="entry name" value="LytTr DNA-binding domain"/>
    <property type="match status" value="1"/>
</dbReference>
<proteinExistence type="predicted"/>
<feature type="modified residue" description="4-aspartylphosphate" evidence="5">
    <location>
        <position position="59"/>
    </location>
</feature>
<evidence type="ECO:0000256" key="4">
    <source>
        <dbReference type="ARBA" id="ARBA00037164"/>
    </source>
</evidence>
<dbReference type="Pfam" id="PF00072">
    <property type="entry name" value="Response_reg"/>
    <property type="match status" value="1"/>
</dbReference>
<dbReference type="EMBL" id="CP040798">
    <property type="protein sequence ID" value="QLB49903.1"/>
    <property type="molecule type" value="Genomic_DNA"/>
</dbReference>
<dbReference type="Proteomes" id="UP000509535">
    <property type="component" value="Chromosome"/>
</dbReference>
<dbReference type="SMART" id="SM00448">
    <property type="entry name" value="REC"/>
    <property type="match status" value="1"/>
</dbReference>
<dbReference type="SUPFAM" id="SSF52172">
    <property type="entry name" value="CheY-like"/>
    <property type="match status" value="1"/>
</dbReference>
<dbReference type="CDD" id="cd17533">
    <property type="entry name" value="REC_LytTR_AgrA-like"/>
    <property type="match status" value="1"/>
</dbReference>
<organism evidence="8 11">
    <name type="scientific">Streptococcus sanguinis</name>
    <dbReference type="NCBI Taxonomy" id="1305"/>
    <lineage>
        <taxon>Bacteria</taxon>
        <taxon>Bacillati</taxon>
        <taxon>Bacillota</taxon>
        <taxon>Bacilli</taxon>
        <taxon>Lactobacillales</taxon>
        <taxon>Streptococcaceae</taxon>
        <taxon>Streptococcus</taxon>
    </lineage>
</organism>
<dbReference type="RefSeq" id="WP_176798753.1">
    <property type="nucleotide sequence ID" value="NZ_CP040798.1"/>
</dbReference>
<evidence type="ECO:0000313" key="10">
    <source>
        <dbReference type="Proteomes" id="UP000509410"/>
    </source>
</evidence>
<feature type="domain" description="HTH LytTR-type" evidence="7">
    <location>
        <begin position="142"/>
        <end position="243"/>
    </location>
</feature>
<dbReference type="GO" id="GO:0000156">
    <property type="term" value="F:phosphorelay response regulator activity"/>
    <property type="evidence" value="ECO:0007669"/>
    <property type="project" value="InterPro"/>
</dbReference>
<evidence type="ECO:0000313" key="11">
    <source>
        <dbReference type="Proteomes" id="UP000509535"/>
    </source>
</evidence>
<dbReference type="PROSITE" id="PS50110">
    <property type="entry name" value="RESPONSE_REGULATORY"/>
    <property type="match status" value="1"/>
</dbReference>
<dbReference type="InterPro" id="IPR011006">
    <property type="entry name" value="CheY-like_superfamily"/>
</dbReference>
<evidence type="ECO:0000259" key="7">
    <source>
        <dbReference type="PROSITE" id="PS50930"/>
    </source>
</evidence>
<dbReference type="GO" id="GO:0003677">
    <property type="term" value="F:DNA binding"/>
    <property type="evidence" value="ECO:0007669"/>
    <property type="project" value="InterPro"/>
</dbReference>
<evidence type="ECO:0000256" key="3">
    <source>
        <dbReference type="ARBA" id="ARBA00023159"/>
    </source>
</evidence>
<sequence length="246" mass="28952">MKIFVLEDDLKQQFYMESTILNILKKNGWQCQFLEIYSNPQKLLDAVRERGSHQIFFLDIEIKKETQKGLEVAGQIRKLDPYALIVFVTTHSEFMPLTFRYQVSAFDFIDKGQSEEAFIKQVEKDLAYLYERKDSFQAEETFLFENSKSEIQVPFNEIYFFETSDVPHRLILYTKKERIEFYGQLSEIVKQDKRLYRCHRSCVVNPANIAQIDKLENIAYFPNGASCYVSRLKMKGLRAALKAEGK</sequence>
<dbReference type="EMBL" id="CP040556">
    <property type="protein sequence ID" value="QLB52038.1"/>
    <property type="molecule type" value="Genomic_DNA"/>
</dbReference>
<dbReference type="Gene3D" id="3.40.50.2300">
    <property type="match status" value="1"/>
</dbReference>
<evidence type="ECO:0000256" key="5">
    <source>
        <dbReference type="PROSITE-ProRule" id="PRU00169"/>
    </source>
</evidence>
<dbReference type="InterPro" id="IPR046947">
    <property type="entry name" value="LytR-like"/>
</dbReference>
<dbReference type="Proteomes" id="UP000509410">
    <property type="component" value="Chromosome"/>
</dbReference>
<dbReference type="Pfam" id="PF04397">
    <property type="entry name" value="LytTR"/>
    <property type="match status" value="1"/>
</dbReference>
<reference evidence="9 10" key="1">
    <citation type="submission" date="2019-05" db="EMBL/GenBank/DDBJ databases">
        <title>The organization of the Streptococcus sanguinis genomes.</title>
        <authorList>
            <person name="Wu C.H."/>
            <person name="Chen Y.Y.M."/>
            <person name="Wang H.Y."/>
        </authorList>
    </citation>
    <scope>NUCLEOTIDE SEQUENCE [LARGE SCALE GENOMIC DNA]</scope>
    <source>
        <strain evidence="9 10">CGMH010</strain>
    </source>
</reference>
<evidence type="ECO:0000256" key="1">
    <source>
        <dbReference type="ARBA" id="ARBA00022490"/>
    </source>
</evidence>